<comment type="caution">
    <text evidence="1">The sequence shown here is derived from an EMBL/GenBank/DDBJ whole genome shotgun (WGS) entry which is preliminary data.</text>
</comment>
<organism evidence="1 2">
    <name type="scientific">Halogranum salarium B-1</name>
    <dbReference type="NCBI Taxonomy" id="1210908"/>
    <lineage>
        <taxon>Archaea</taxon>
        <taxon>Methanobacteriati</taxon>
        <taxon>Methanobacteriota</taxon>
        <taxon>Stenosarchaea group</taxon>
        <taxon>Halobacteria</taxon>
        <taxon>Halobacteriales</taxon>
        <taxon>Haloferacaceae</taxon>
    </lineage>
</organism>
<evidence type="ECO:0000313" key="1">
    <source>
        <dbReference type="EMBL" id="EJN57083.1"/>
    </source>
</evidence>
<dbReference type="AlphaFoldDB" id="J2ZVM4"/>
<dbReference type="Proteomes" id="UP000007813">
    <property type="component" value="Unassembled WGS sequence"/>
</dbReference>
<dbReference type="EMBL" id="ALJD01000016">
    <property type="protein sequence ID" value="EJN57083.1"/>
    <property type="molecule type" value="Genomic_DNA"/>
</dbReference>
<reference evidence="1 2" key="1">
    <citation type="journal article" date="2012" name="J. Bacteriol.">
        <title>Draft Genome Sequence of the Extremely Halophilic Archaeon Halogranum salarium B-1T.</title>
        <authorList>
            <person name="Kim K.K."/>
            <person name="Lee K.C."/>
            <person name="Lee J.S."/>
        </authorList>
    </citation>
    <scope>NUCLEOTIDE SEQUENCE [LARGE SCALE GENOMIC DNA]</scope>
    <source>
        <strain evidence="1 2">B-1</strain>
    </source>
</reference>
<proteinExistence type="predicted"/>
<sequence length="44" mass="5372">MSRHTDPRFVSKEYHELPKTPLAVFKLMNITDNLNRNNQFRKHF</sequence>
<evidence type="ECO:0000313" key="2">
    <source>
        <dbReference type="Proteomes" id="UP000007813"/>
    </source>
</evidence>
<name>J2ZVM4_9EURY</name>
<gene>
    <name evidence="1" type="ORF">HSB1_44690</name>
</gene>
<accession>J2ZVM4</accession>
<protein>
    <submittedName>
        <fullName evidence="1">Uncharacterized protein</fullName>
    </submittedName>
</protein>